<feature type="repeat" description="PPR" evidence="2">
    <location>
        <begin position="209"/>
        <end position="244"/>
    </location>
</feature>
<dbReference type="EMBL" id="JBAMMX010000006">
    <property type="protein sequence ID" value="KAK6937629.1"/>
    <property type="molecule type" value="Genomic_DNA"/>
</dbReference>
<dbReference type="PROSITE" id="PS51375">
    <property type="entry name" value="PPR"/>
    <property type="match status" value="2"/>
</dbReference>
<proteinExistence type="predicted"/>
<dbReference type="Gene3D" id="1.25.40.10">
    <property type="entry name" value="Tetratricopeptide repeat domain"/>
    <property type="match status" value="4"/>
</dbReference>
<dbReference type="InterPro" id="IPR002885">
    <property type="entry name" value="PPR_rpt"/>
</dbReference>
<dbReference type="GO" id="GO:0099402">
    <property type="term" value="P:plant organ development"/>
    <property type="evidence" value="ECO:0007669"/>
    <property type="project" value="UniProtKB-ARBA"/>
</dbReference>
<dbReference type="Pfam" id="PF20431">
    <property type="entry name" value="E_motif"/>
    <property type="match status" value="1"/>
</dbReference>
<dbReference type="PANTHER" id="PTHR47926:SF405">
    <property type="entry name" value="DYW DOMAIN-CONTAINING PROTEIN"/>
    <property type="match status" value="1"/>
</dbReference>
<evidence type="ECO:0000313" key="3">
    <source>
        <dbReference type="EMBL" id="KAK6937629.1"/>
    </source>
</evidence>
<accession>A0AAN8VPI5</accession>
<dbReference type="GO" id="GO:0009451">
    <property type="term" value="P:RNA modification"/>
    <property type="evidence" value="ECO:0007669"/>
    <property type="project" value="InterPro"/>
</dbReference>
<name>A0AAN8VPI5_9MAGN</name>
<protein>
    <submittedName>
        <fullName evidence="3">Pentatricopeptide repeat</fullName>
    </submittedName>
</protein>
<reference evidence="3 4" key="1">
    <citation type="submission" date="2023-12" db="EMBL/GenBank/DDBJ databases">
        <title>A high-quality genome assembly for Dillenia turbinata (Dilleniales).</title>
        <authorList>
            <person name="Chanderbali A."/>
        </authorList>
    </citation>
    <scope>NUCLEOTIDE SEQUENCE [LARGE SCALE GENOMIC DNA]</scope>
    <source>
        <strain evidence="3">LSX21</strain>
        <tissue evidence="3">Leaf</tissue>
    </source>
</reference>
<sequence length="531" mass="59617">MWIKTLVKDLRPTLLACKDKVSLSKVLALVIVKIGDIRLERQVFDKSPKRSINAWYAIIIACSYMGSHVEVLNLYENLLSEGVRLDSSTFTVVIKACVELLDLETRGEIWLSAGDCGYVNDCGQMEKAMMIFGKMAKRDIVCWNMTIMGLVQNAKVLEAIEFYRKMQKEGMDDDKIAMLDLIQACANVGDSKLGSSVHGYIIQKNIPMGGVVETSLVDMYAKNGNLEKNALELFVEMQSSGFTPDIVSLVSALLASSHVEYLKLVIDMYAKCGALSCAQSLFDGISSRDLISWNAMIASDGVHGWGAEAISLFLKTIETNTKPDDVTFASLLSALSNSDLVEEGQYWFDLMERKFRIKPGEKHYTCIVDLLAWAGRVEEAQKLIDSMGNERGITVWDALLSGLKKVIELNPDEPGIYTLVSNFYAAMRKWNEVAWIWRVMKESGKKVPGYGWVEVTGKLHAFVMEDRSHPQYDEISGTLKWSEDEMRAMCYVPEKEYVLHDLKEELTMDVVQYQHAFGLLNTGQGTKQLTK</sequence>
<dbReference type="InterPro" id="IPR046848">
    <property type="entry name" value="E_motif"/>
</dbReference>
<dbReference type="Proteomes" id="UP001370490">
    <property type="component" value="Unassembled WGS sequence"/>
</dbReference>
<organism evidence="3 4">
    <name type="scientific">Dillenia turbinata</name>
    <dbReference type="NCBI Taxonomy" id="194707"/>
    <lineage>
        <taxon>Eukaryota</taxon>
        <taxon>Viridiplantae</taxon>
        <taxon>Streptophyta</taxon>
        <taxon>Embryophyta</taxon>
        <taxon>Tracheophyta</taxon>
        <taxon>Spermatophyta</taxon>
        <taxon>Magnoliopsida</taxon>
        <taxon>eudicotyledons</taxon>
        <taxon>Gunneridae</taxon>
        <taxon>Pentapetalae</taxon>
        <taxon>Dilleniales</taxon>
        <taxon>Dilleniaceae</taxon>
        <taxon>Dillenia</taxon>
    </lineage>
</organism>
<dbReference type="AlphaFoldDB" id="A0AAN8VPI5"/>
<feature type="repeat" description="PPR" evidence="2">
    <location>
        <begin position="139"/>
        <end position="173"/>
    </location>
</feature>
<evidence type="ECO:0000256" key="2">
    <source>
        <dbReference type="PROSITE-ProRule" id="PRU00708"/>
    </source>
</evidence>
<evidence type="ECO:0000256" key="1">
    <source>
        <dbReference type="ARBA" id="ARBA00022737"/>
    </source>
</evidence>
<dbReference type="Pfam" id="PF01535">
    <property type="entry name" value="PPR"/>
    <property type="match status" value="4"/>
</dbReference>
<dbReference type="PANTHER" id="PTHR47926">
    <property type="entry name" value="PENTATRICOPEPTIDE REPEAT-CONTAINING PROTEIN"/>
    <property type="match status" value="1"/>
</dbReference>
<dbReference type="InterPro" id="IPR011990">
    <property type="entry name" value="TPR-like_helical_dom_sf"/>
</dbReference>
<comment type="caution">
    <text evidence="3">The sequence shown here is derived from an EMBL/GenBank/DDBJ whole genome shotgun (WGS) entry which is preliminary data.</text>
</comment>
<dbReference type="NCBIfam" id="TIGR00756">
    <property type="entry name" value="PPR"/>
    <property type="match status" value="1"/>
</dbReference>
<dbReference type="GO" id="GO:0003723">
    <property type="term" value="F:RNA binding"/>
    <property type="evidence" value="ECO:0007669"/>
    <property type="project" value="InterPro"/>
</dbReference>
<evidence type="ECO:0000313" key="4">
    <source>
        <dbReference type="Proteomes" id="UP001370490"/>
    </source>
</evidence>
<keyword evidence="1" id="KW-0677">Repeat</keyword>
<keyword evidence="4" id="KW-1185">Reference proteome</keyword>
<dbReference type="FunFam" id="1.25.40.10:FF:000158">
    <property type="entry name" value="pentatricopeptide repeat-containing protein At2g33680"/>
    <property type="match status" value="1"/>
</dbReference>
<dbReference type="InterPro" id="IPR046960">
    <property type="entry name" value="PPR_At4g14850-like_plant"/>
</dbReference>
<gene>
    <name evidence="3" type="ORF">RJ641_031137</name>
</gene>